<dbReference type="SUPFAM" id="SSF58113">
    <property type="entry name" value="Apolipoprotein A-I"/>
    <property type="match status" value="1"/>
</dbReference>
<reference evidence="4 5" key="1">
    <citation type="submission" date="2014-02" db="EMBL/GenBank/DDBJ databases">
        <authorList>
            <person name="Genoscope - CEA"/>
        </authorList>
    </citation>
    <scope>NUCLEOTIDE SEQUENCE [LARGE SCALE GENOMIC DNA]</scope>
    <source>
        <strain evidence="4 5">PCC 8005</strain>
    </source>
</reference>
<keyword evidence="3" id="KW-0812">Transmembrane</keyword>
<dbReference type="Proteomes" id="UP000032946">
    <property type="component" value="Chromosome"/>
</dbReference>
<dbReference type="EMBL" id="FO818640">
    <property type="protein sequence ID" value="CDM96907.1"/>
    <property type="molecule type" value="Genomic_DNA"/>
</dbReference>
<feature type="compositionally biased region" description="Polar residues" evidence="2">
    <location>
        <begin position="61"/>
        <end position="75"/>
    </location>
</feature>
<dbReference type="AlphaFoldDB" id="A0A9P1P0G6"/>
<protein>
    <submittedName>
        <fullName evidence="4">Uncharacterized protein</fullName>
    </submittedName>
</protein>
<keyword evidence="3" id="KW-0472">Membrane</keyword>
<feature type="transmembrane region" description="Helical" evidence="3">
    <location>
        <begin position="96"/>
        <end position="124"/>
    </location>
</feature>
<sequence>MQSQNLLLHIWMKKISMTIVLVIFCWLNPSYHNQSVLAQTQDQNTPNLPKQENLIQKQSLETQQPKIKENPTQQPEKPEVKKETIDLGVSIGYNTFVVTALALLITILSIVLTISIFILGYLGYSKIDKTTTEKLNKKMKEIEEIKEKFDEDIKAIKAKLDEKIKNLDQDIEAIKANLNADEQKLKTNITDLDEKIKNLDQDIEAIKANLNADEQKLKTNITDVNAKLGELSEKINGQVSELQKIVSSERDKTENLTKMIDNISDDFKKYIQAEAIKMNVLTMVDHYMKMKNFEQALKEIEDFEKKYLNEKELLKRCKLNRSTILCNQEYALNNYDLALKNLEELLDWAEYKIEIYNLIAYCYSQKYYNSYCQETNLIKKAKKQLEQLKEIIAEKNQRENFKLKINLGNCEIHLGDFKAALQYFYDADSYLDGINSQNSPGEFYLWRVGKLICYLSCIEQYKSELDQEFQIFTSNIDEWNEGLRYCKKNFQHLEKYLNKLEEEFNTFKNQVNP</sequence>
<keyword evidence="5" id="KW-1185">Reference proteome</keyword>
<keyword evidence="1" id="KW-0175">Coiled coil</keyword>
<dbReference type="InterPro" id="IPR011990">
    <property type="entry name" value="TPR-like_helical_dom_sf"/>
</dbReference>
<evidence type="ECO:0000256" key="1">
    <source>
        <dbReference type="SAM" id="Coils"/>
    </source>
</evidence>
<dbReference type="RefSeq" id="WP_008053075.1">
    <property type="nucleotide sequence ID" value="NZ_FO818640.1"/>
</dbReference>
<feature type="coiled-coil region" evidence="1">
    <location>
        <begin position="483"/>
        <end position="510"/>
    </location>
</feature>
<name>A0A9P1P0G6_9CYAN</name>
<gene>
    <name evidence="4" type="ORF">ARTHRO_41316</name>
</gene>
<dbReference type="Gene3D" id="1.25.40.10">
    <property type="entry name" value="Tetratricopeptide repeat domain"/>
    <property type="match status" value="1"/>
</dbReference>
<feature type="coiled-coil region" evidence="1">
    <location>
        <begin position="293"/>
        <end position="320"/>
    </location>
</feature>
<evidence type="ECO:0000313" key="5">
    <source>
        <dbReference type="Proteomes" id="UP000032946"/>
    </source>
</evidence>
<dbReference type="Gene3D" id="1.20.120.20">
    <property type="entry name" value="Apolipoprotein"/>
    <property type="match status" value="1"/>
</dbReference>
<evidence type="ECO:0000256" key="3">
    <source>
        <dbReference type="SAM" id="Phobius"/>
    </source>
</evidence>
<evidence type="ECO:0000313" key="4">
    <source>
        <dbReference type="EMBL" id="CDM96907.1"/>
    </source>
</evidence>
<feature type="region of interest" description="Disordered" evidence="2">
    <location>
        <begin position="61"/>
        <end position="80"/>
    </location>
</feature>
<evidence type="ECO:0000256" key="2">
    <source>
        <dbReference type="SAM" id="MobiDB-lite"/>
    </source>
</evidence>
<organism evidence="4 5">
    <name type="scientific">Limnospira indica PCC 8005</name>
    <dbReference type="NCBI Taxonomy" id="376219"/>
    <lineage>
        <taxon>Bacteria</taxon>
        <taxon>Bacillati</taxon>
        <taxon>Cyanobacteriota</taxon>
        <taxon>Cyanophyceae</taxon>
        <taxon>Oscillatoriophycideae</taxon>
        <taxon>Oscillatoriales</taxon>
        <taxon>Sirenicapillariaceae</taxon>
        <taxon>Limnospira</taxon>
    </lineage>
</organism>
<accession>A0A9P1P0G6</accession>
<feature type="coiled-coil region" evidence="1">
    <location>
        <begin position="132"/>
        <end position="234"/>
    </location>
</feature>
<proteinExistence type="predicted"/>
<dbReference type="SUPFAM" id="SSF48452">
    <property type="entry name" value="TPR-like"/>
    <property type="match status" value="1"/>
</dbReference>
<keyword evidence="3" id="KW-1133">Transmembrane helix</keyword>